<feature type="signal peptide" evidence="2">
    <location>
        <begin position="1"/>
        <end position="20"/>
    </location>
</feature>
<name>A0A834M6T0_RHYFE</name>
<reference evidence="4" key="1">
    <citation type="submission" date="2020-08" db="EMBL/GenBank/DDBJ databases">
        <title>Genome sequencing and assembly of the red palm weevil Rhynchophorus ferrugineus.</title>
        <authorList>
            <person name="Dias G.B."/>
            <person name="Bergman C.M."/>
            <person name="Manee M."/>
        </authorList>
    </citation>
    <scope>NUCLEOTIDE SEQUENCE</scope>
    <source>
        <strain evidence="4">AA-2017</strain>
        <tissue evidence="4">Whole larva</tissue>
    </source>
</reference>
<sequence>MKAGLLLLVNVLLFILDISANKYVFSNQKVTFHEAYLRCRQYGLDPAEILSEEDQKEVEEALQLHNEIDTLGGFWIFATNLADKTNYYWLNSNVPLFYSAFAPNEPNNVANKENCLEIYQRSAGLYLWNDFPCDIKLRFLCQRKKQTKACDDNNMPLI</sequence>
<dbReference type="PANTHER" id="PTHR22803">
    <property type="entry name" value="MANNOSE, PHOSPHOLIPASE, LECTIN RECEPTOR RELATED"/>
    <property type="match status" value="1"/>
</dbReference>
<organism evidence="4 5">
    <name type="scientific">Rhynchophorus ferrugineus</name>
    <name type="common">Red palm weevil</name>
    <name type="synonym">Curculio ferrugineus</name>
    <dbReference type="NCBI Taxonomy" id="354439"/>
    <lineage>
        <taxon>Eukaryota</taxon>
        <taxon>Metazoa</taxon>
        <taxon>Ecdysozoa</taxon>
        <taxon>Arthropoda</taxon>
        <taxon>Hexapoda</taxon>
        <taxon>Insecta</taxon>
        <taxon>Pterygota</taxon>
        <taxon>Neoptera</taxon>
        <taxon>Endopterygota</taxon>
        <taxon>Coleoptera</taxon>
        <taxon>Polyphaga</taxon>
        <taxon>Cucujiformia</taxon>
        <taxon>Curculionidae</taxon>
        <taxon>Dryophthorinae</taxon>
        <taxon>Rhynchophorus</taxon>
    </lineage>
</organism>
<dbReference type="InterPro" id="IPR050111">
    <property type="entry name" value="C-type_lectin/snaclec_domain"/>
</dbReference>
<dbReference type="EMBL" id="JAACXV010013107">
    <property type="protein sequence ID" value="KAF7274061.1"/>
    <property type="molecule type" value="Genomic_DNA"/>
</dbReference>
<evidence type="ECO:0000256" key="1">
    <source>
        <dbReference type="ARBA" id="ARBA00023157"/>
    </source>
</evidence>
<dbReference type="Gene3D" id="3.10.100.10">
    <property type="entry name" value="Mannose-Binding Protein A, subunit A"/>
    <property type="match status" value="1"/>
</dbReference>
<dbReference type="PROSITE" id="PS00615">
    <property type="entry name" value="C_TYPE_LECTIN_1"/>
    <property type="match status" value="1"/>
</dbReference>
<comment type="caution">
    <text evidence="4">The sequence shown here is derived from an EMBL/GenBank/DDBJ whole genome shotgun (WGS) entry which is preliminary data.</text>
</comment>
<keyword evidence="5" id="KW-1185">Reference proteome</keyword>
<evidence type="ECO:0000313" key="5">
    <source>
        <dbReference type="Proteomes" id="UP000625711"/>
    </source>
</evidence>
<evidence type="ECO:0000313" key="4">
    <source>
        <dbReference type="EMBL" id="KAF7274061.1"/>
    </source>
</evidence>
<dbReference type="InterPro" id="IPR016186">
    <property type="entry name" value="C-type_lectin-like/link_sf"/>
</dbReference>
<feature type="domain" description="C-type lectin" evidence="3">
    <location>
        <begin position="18"/>
        <end position="142"/>
    </location>
</feature>
<keyword evidence="1" id="KW-1015">Disulfide bond</keyword>
<dbReference type="PROSITE" id="PS50041">
    <property type="entry name" value="C_TYPE_LECTIN_2"/>
    <property type="match status" value="1"/>
</dbReference>
<dbReference type="SUPFAM" id="SSF56436">
    <property type="entry name" value="C-type lectin-like"/>
    <property type="match status" value="1"/>
</dbReference>
<dbReference type="SMART" id="SM00034">
    <property type="entry name" value="CLECT"/>
    <property type="match status" value="1"/>
</dbReference>
<evidence type="ECO:0000259" key="3">
    <source>
        <dbReference type="PROSITE" id="PS50041"/>
    </source>
</evidence>
<dbReference type="AlphaFoldDB" id="A0A834M6T0"/>
<dbReference type="Proteomes" id="UP000625711">
    <property type="component" value="Unassembled WGS sequence"/>
</dbReference>
<dbReference type="InterPro" id="IPR001304">
    <property type="entry name" value="C-type_lectin-like"/>
</dbReference>
<feature type="chain" id="PRO_5033048901" description="C-type lectin domain-containing protein" evidence="2">
    <location>
        <begin position="21"/>
        <end position="158"/>
    </location>
</feature>
<dbReference type="Pfam" id="PF00059">
    <property type="entry name" value="Lectin_C"/>
    <property type="match status" value="1"/>
</dbReference>
<gene>
    <name evidence="4" type="ORF">GWI33_013254</name>
</gene>
<dbReference type="CDD" id="cd00037">
    <property type="entry name" value="CLECT"/>
    <property type="match status" value="1"/>
</dbReference>
<keyword evidence="2" id="KW-0732">Signal</keyword>
<evidence type="ECO:0000256" key="2">
    <source>
        <dbReference type="SAM" id="SignalP"/>
    </source>
</evidence>
<protein>
    <recommendedName>
        <fullName evidence="3">C-type lectin domain-containing protein</fullName>
    </recommendedName>
</protein>
<dbReference type="InterPro" id="IPR016187">
    <property type="entry name" value="CTDL_fold"/>
</dbReference>
<proteinExistence type="predicted"/>
<dbReference type="InterPro" id="IPR018378">
    <property type="entry name" value="C-type_lectin_CS"/>
</dbReference>
<accession>A0A834M6T0</accession>
<dbReference type="OrthoDB" id="7962197at2759"/>